<keyword evidence="4 5" id="KW-0067">ATP-binding</keyword>
<protein>
    <recommendedName>
        <fullName evidence="5">Probable 2-(5''-triphosphoribosyl)-3'-dephosphocoenzyme-A synthase</fullName>
        <shortName evidence="5">2-(5''-triphosphoribosyl)-3'-dephospho-CoA synthase</shortName>
        <ecNumber evidence="5">2.4.2.52</ecNumber>
    </recommendedName>
</protein>
<keyword evidence="7" id="KW-1185">Reference proteome</keyword>
<dbReference type="Proteomes" id="UP000216857">
    <property type="component" value="Unassembled WGS sequence"/>
</dbReference>
<comment type="function">
    <text evidence="5">Involved in the formation of 2-(5''-phosphoribosyl)-3'-dephosphocoenzyme-A, the prosthetic group of the acyl-carrier protein of the malonate decarboxylase.</text>
</comment>
<dbReference type="Gene3D" id="1.10.4200.10">
    <property type="entry name" value="Triphosphoribosyl-dephospho-CoA protein"/>
    <property type="match status" value="2"/>
</dbReference>
<dbReference type="NCBIfam" id="TIGR03132">
    <property type="entry name" value="malonate_mdcB"/>
    <property type="match status" value="1"/>
</dbReference>
<evidence type="ECO:0000256" key="3">
    <source>
        <dbReference type="ARBA" id="ARBA00022741"/>
    </source>
</evidence>
<dbReference type="Pfam" id="PF01874">
    <property type="entry name" value="CitG"/>
    <property type="match status" value="1"/>
</dbReference>
<comment type="catalytic activity">
    <reaction evidence="1 5">
        <text>3'-dephospho-CoA + ATP = 2'-(5''-triphospho-alpha-D-ribosyl)-3'-dephospho-CoA + adenine</text>
        <dbReference type="Rhea" id="RHEA:15117"/>
        <dbReference type="ChEBI" id="CHEBI:16708"/>
        <dbReference type="ChEBI" id="CHEBI:30616"/>
        <dbReference type="ChEBI" id="CHEBI:57328"/>
        <dbReference type="ChEBI" id="CHEBI:61378"/>
        <dbReference type="EC" id="2.4.2.52"/>
    </reaction>
</comment>
<dbReference type="GO" id="GO:0051191">
    <property type="term" value="P:prosthetic group biosynthetic process"/>
    <property type="evidence" value="ECO:0007669"/>
    <property type="project" value="TreeGrafter"/>
</dbReference>
<reference evidence="6" key="1">
    <citation type="submission" date="2017-05" db="EMBL/GenBank/DDBJ databases">
        <title>Complete and WGS of Bordetella genogroups.</title>
        <authorList>
            <person name="Spilker T."/>
            <person name="Lipuma J."/>
        </authorList>
    </citation>
    <scope>NUCLEOTIDE SEQUENCE</scope>
    <source>
        <strain evidence="6">AU21707</strain>
    </source>
</reference>
<organism evidence="6 7">
    <name type="scientific">Bordetella genomosp. 9</name>
    <dbReference type="NCBI Taxonomy" id="1416803"/>
    <lineage>
        <taxon>Bacteria</taxon>
        <taxon>Pseudomonadati</taxon>
        <taxon>Pseudomonadota</taxon>
        <taxon>Betaproteobacteria</taxon>
        <taxon>Burkholderiales</taxon>
        <taxon>Alcaligenaceae</taxon>
        <taxon>Bordetella</taxon>
    </lineage>
</organism>
<name>A0A261R2Q0_9BORD</name>
<dbReference type="HAMAP" id="MF_01883">
    <property type="entry name" value="MdcB"/>
    <property type="match status" value="1"/>
</dbReference>
<comment type="similarity">
    <text evidence="5">Belongs to the CitG/MdcB family.</text>
</comment>
<evidence type="ECO:0000256" key="4">
    <source>
        <dbReference type="ARBA" id="ARBA00022840"/>
    </source>
</evidence>
<keyword evidence="2 5" id="KW-0808">Transferase</keyword>
<comment type="caution">
    <text evidence="6">The sequence shown here is derived from an EMBL/GenBank/DDBJ whole genome shotgun (WGS) entry which is preliminary data.</text>
</comment>
<sequence length="299" mass="31017">MPMLWDPIARTDVAQYLAEQAVAALIDEATLAPKPGLVDFRSSGAHTDLSWPLMCASARALQPAFATMALAALDSDDLPVLRRRIGCIGREGERAMLHATRGVNTHRGAIWAIGLLVTAAARSFDDAHQKVAVLAGALARIEDPGAPLTTGHKGERARLIYGVGGAKGQARAGFPHVVSVALPTLRRSRAAGDMENAARLNALLSVMATLDDTCVLARGGTAALACVQDGAKAVLAAGGAGTLPGRTALRELEMALLERNVSPGGAADLLAAALFLDRLGNEHTVDATATSTGEINWNV</sequence>
<dbReference type="InterPro" id="IPR017555">
    <property type="entry name" value="TriPribosyl-deP-CoA_syn"/>
</dbReference>
<accession>A0A261R2Q0</accession>
<keyword evidence="3 5" id="KW-0547">Nucleotide-binding</keyword>
<dbReference type="EMBL" id="NEVJ01000003">
    <property type="protein sequence ID" value="OZI18890.1"/>
    <property type="molecule type" value="Genomic_DNA"/>
</dbReference>
<dbReference type="OrthoDB" id="114886at2"/>
<dbReference type="PANTHER" id="PTHR30201">
    <property type="entry name" value="TRIPHOSPHORIBOSYL-DEPHOSPHO-COA SYNTHASE"/>
    <property type="match status" value="1"/>
</dbReference>
<dbReference type="PANTHER" id="PTHR30201:SF2">
    <property type="entry name" value="2-(5''-TRIPHOSPHORIBOSYL)-3'-DEPHOSPHOCOENZYME-A SYNTHASE"/>
    <property type="match status" value="1"/>
</dbReference>
<evidence type="ECO:0000313" key="6">
    <source>
        <dbReference type="EMBL" id="OZI18890.1"/>
    </source>
</evidence>
<dbReference type="GO" id="GO:0046917">
    <property type="term" value="F:triphosphoribosyl-dephospho-CoA synthase activity"/>
    <property type="evidence" value="ECO:0007669"/>
    <property type="project" value="UniProtKB-UniRule"/>
</dbReference>
<dbReference type="InterPro" id="IPR002736">
    <property type="entry name" value="CitG"/>
</dbReference>
<evidence type="ECO:0000256" key="2">
    <source>
        <dbReference type="ARBA" id="ARBA00022679"/>
    </source>
</evidence>
<evidence type="ECO:0000256" key="1">
    <source>
        <dbReference type="ARBA" id="ARBA00001210"/>
    </source>
</evidence>
<dbReference type="RefSeq" id="WP_094847573.1">
    <property type="nucleotide sequence ID" value="NZ_NEVJ01000003.1"/>
</dbReference>
<dbReference type="NCBIfam" id="NF002315">
    <property type="entry name" value="PRK01237.1"/>
    <property type="match status" value="1"/>
</dbReference>
<dbReference type="AlphaFoldDB" id="A0A261R2Q0"/>
<dbReference type="EC" id="2.4.2.52" evidence="5"/>
<evidence type="ECO:0000313" key="7">
    <source>
        <dbReference type="Proteomes" id="UP000216857"/>
    </source>
</evidence>
<dbReference type="GO" id="GO:0005524">
    <property type="term" value="F:ATP binding"/>
    <property type="evidence" value="ECO:0007669"/>
    <property type="project" value="UniProtKB-KW"/>
</dbReference>
<evidence type="ECO:0000256" key="5">
    <source>
        <dbReference type="HAMAP-Rule" id="MF_01883"/>
    </source>
</evidence>
<proteinExistence type="inferred from homology"/>
<gene>
    <name evidence="5" type="primary">mdcB</name>
    <name evidence="6" type="ORF">CAL26_14520</name>
</gene>